<evidence type="ECO:0000256" key="7">
    <source>
        <dbReference type="SAM" id="Phobius"/>
    </source>
</evidence>
<dbReference type="Pfam" id="PF01694">
    <property type="entry name" value="Rhomboid"/>
    <property type="match status" value="1"/>
</dbReference>
<dbReference type="EMBL" id="SZQL01000010">
    <property type="protein sequence ID" value="TKK67683.1"/>
    <property type="molecule type" value="Genomic_DNA"/>
</dbReference>
<feature type="domain" description="Peptidase S54 rhomboid" evidence="8">
    <location>
        <begin position="74"/>
        <end position="218"/>
    </location>
</feature>
<dbReference type="InterPro" id="IPR022764">
    <property type="entry name" value="Peptidase_S54_rhomboid_dom"/>
</dbReference>
<organism evidence="10 11">
    <name type="scientific">Ilyomonas limi</name>
    <dbReference type="NCBI Taxonomy" id="2575867"/>
    <lineage>
        <taxon>Bacteria</taxon>
        <taxon>Pseudomonadati</taxon>
        <taxon>Bacteroidota</taxon>
        <taxon>Chitinophagia</taxon>
        <taxon>Chitinophagales</taxon>
        <taxon>Chitinophagaceae</taxon>
        <taxon>Ilyomonas</taxon>
    </lineage>
</organism>
<comment type="caution">
    <text evidence="10">The sequence shown here is derived from an EMBL/GenBank/DDBJ whole genome shotgun (WGS) entry which is preliminary data.</text>
</comment>
<dbReference type="GO" id="GO:0004252">
    <property type="term" value="F:serine-type endopeptidase activity"/>
    <property type="evidence" value="ECO:0007669"/>
    <property type="project" value="InterPro"/>
</dbReference>
<keyword evidence="6 7" id="KW-0472">Membrane</keyword>
<dbReference type="RefSeq" id="WP_137262248.1">
    <property type="nucleotide sequence ID" value="NZ_SZQL01000010.1"/>
</dbReference>
<comment type="subcellular location">
    <subcellularLocation>
        <location evidence="1">Membrane</location>
        <topology evidence="1">Multi-pass membrane protein</topology>
    </subcellularLocation>
</comment>
<dbReference type="GO" id="GO:0006508">
    <property type="term" value="P:proteolysis"/>
    <property type="evidence" value="ECO:0007669"/>
    <property type="project" value="UniProtKB-KW"/>
</dbReference>
<feature type="transmembrane region" description="Helical" evidence="7">
    <location>
        <begin position="178"/>
        <end position="195"/>
    </location>
</feature>
<dbReference type="InterPro" id="IPR050925">
    <property type="entry name" value="Rhomboid_protease_S54"/>
</dbReference>
<dbReference type="Pfam" id="PF20216">
    <property type="entry name" value="DUF6576"/>
    <property type="match status" value="1"/>
</dbReference>
<dbReference type="SUPFAM" id="SSF144091">
    <property type="entry name" value="Rhomboid-like"/>
    <property type="match status" value="1"/>
</dbReference>
<evidence type="ECO:0000256" key="4">
    <source>
        <dbReference type="ARBA" id="ARBA00022801"/>
    </source>
</evidence>
<keyword evidence="3 7" id="KW-0812">Transmembrane</keyword>
<feature type="domain" description="DUF6576" evidence="9">
    <location>
        <begin position="273"/>
        <end position="305"/>
    </location>
</feature>
<keyword evidence="5 7" id="KW-1133">Transmembrane helix</keyword>
<dbReference type="PANTHER" id="PTHR43731">
    <property type="entry name" value="RHOMBOID PROTEASE"/>
    <property type="match status" value="1"/>
</dbReference>
<reference evidence="10 11" key="1">
    <citation type="submission" date="2019-05" db="EMBL/GenBank/DDBJ databases">
        <title>Panacibacter sp. strain 17mud1-8 Genome sequencing and assembly.</title>
        <authorList>
            <person name="Chhetri G."/>
        </authorList>
    </citation>
    <scope>NUCLEOTIDE SEQUENCE [LARGE SCALE GENOMIC DNA]</scope>
    <source>
        <strain evidence="10 11">17mud1-8</strain>
    </source>
</reference>
<evidence type="ECO:0000256" key="1">
    <source>
        <dbReference type="ARBA" id="ARBA00004141"/>
    </source>
</evidence>
<evidence type="ECO:0000313" key="11">
    <source>
        <dbReference type="Proteomes" id="UP000305848"/>
    </source>
</evidence>
<dbReference type="Proteomes" id="UP000305848">
    <property type="component" value="Unassembled WGS sequence"/>
</dbReference>
<dbReference type="InterPro" id="IPR035952">
    <property type="entry name" value="Rhomboid-like_sf"/>
</dbReference>
<protein>
    <submittedName>
        <fullName evidence="10">Rhomboid family intramembrane serine protease</fullName>
    </submittedName>
</protein>
<feature type="transmembrane region" description="Helical" evidence="7">
    <location>
        <begin position="86"/>
        <end position="104"/>
    </location>
</feature>
<evidence type="ECO:0000259" key="8">
    <source>
        <dbReference type="Pfam" id="PF01694"/>
    </source>
</evidence>
<dbReference type="PANTHER" id="PTHR43731:SF14">
    <property type="entry name" value="PRESENILIN-ASSOCIATED RHOMBOID-LIKE PROTEIN, MITOCHONDRIAL"/>
    <property type="match status" value="1"/>
</dbReference>
<evidence type="ECO:0000256" key="6">
    <source>
        <dbReference type="ARBA" id="ARBA00023136"/>
    </source>
</evidence>
<feature type="transmembrane region" description="Helical" evidence="7">
    <location>
        <begin position="147"/>
        <end position="166"/>
    </location>
</feature>
<keyword evidence="11" id="KW-1185">Reference proteome</keyword>
<dbReference type="Gene3D" id="1.20.1540.10">
    <property type="entry name" value="Rhomboid-like"/>
    <property type="match status" value="1"/>
</dbReference>
<keyword evidence="4" id="KW-0378">Hydrolase</keyword>
<sequence length="308" mass="34270">MGVMQQNRRNSILLGADNNALVWLIVINAVVFVLISFIKIIYVLADAGGLPQFYTQVLDWITLPAQAGKLFARPWTIFTYMITHDSVWGLISTLLWLWGFGYILQDLTGNKKIIPLYIYGGLAGALFFVLTFYAFPALRANIGAVHPMIGGGTAVMTIAVATTTFAPNYRLLPMLNGGIPLWVLTLIFVAFDYATVASGNAGTAVAHLAGAGVGYLYVKQLQKGRDPGAWMISLANWVNDLCNPDKKYNKPSIKQQIFYKTTKKPFEKMSRFSQQRLDEILDKINEDGYSSLSNDEKEFLKKASKEDF</sequence>
<feature type="transmembrane region" description="Helical" evidence="7">
    <location>
        <begin position="116"/>
        <end position="135"/>
    </location>
</feature>
<evidence type="ECO:0000256" key="3">
    <source>
        <dbReference type="ARBA" id="ARBA00022692"/>
    </source>
</evidence>
<evidence type="ECO:0000259" key="9">
    <source>
        <dbReference type="Pfam" id="PF20216"/>
    </source>
</evidence>
<name>A0A4V5UUH8_9BACT</name>
<dbReference type="GO" id="GO:0016020">
    <property type="term" value="C:membrane"/>
    <property type="evidence" value="ECO:0007669"/>
    <property type="project" value="UniProtKB-SubCell"/>
</dbReference>
<feature type="transmembrane region" description="Helical" evidence="7">
    <location>
        <begin position="21"/>
        <end position="45"/>
    </location>
</feature>
<gene>
    <name evidence="10" type="ORF">FC093_13100</name>
</gene>
<evidence type="ECO:0000256" key="5">
    <source>
        <dbReference type="ARBA" id="ARBA00022989"/>
    </source>
</evidence>
<accession>A0A4V5UUH8</accession>
<evidence type="ECO:0000256" key="2">
    <source>
        <dbReference type="ARBA" id="ARBA00009045"/>
    </source>
</evidence>
<dbReference type="AlphaFoldDB" id="A0A4V5UUH8"/>
<dbReference type="InterPro" id="IPR046483">
    <property type="entry name" value="DUF6576"/>
</dbReference>
<comment type="similarity">
    <text evidence="2">Belongs to the peptidase S54 family.</text>
</comment>
<dbReference type="OrthoDB" id="680602at2"/>
<feature type="transmembrane region" description="Helical" evidence="7">
    <location>
        <begin position="201"/>
        <end position="218"/>
    </location>
</feature>
<evidence type="ECO:0000313" key="10">
    <source>
        <dbReference type="EMBL" id="TKK67683.1"/>
    </source>
</evidence>
<proteinExistence type="inferred from homology"/>
<keyword evidence="10" id="KW-0645">Protease</keyword>